<proteinExistence type="predicted"/>
<dbReference type="EMBL" id="CAJOBC010093744">
    <property type="protein sequence ID" value="CAF4419424.1"/>
    <property type="molecule type" value="Genomic_DNA"/>
</dbReference>
<dbReference type="AlphaFoldDB" id="A0A815XJ03"/>
<accession>A0A815XJ03</accession>
<dbReference type="EMBL" id="CAJNOQ010028016">
    <property type="protein sequence ID" value="CAF1558127.1"/>
    <property type="molecule type" value="Genomic_DNA"/>
</dbReference>
<dbReference type="Proteomes" id="UP000681722">
    <property type="component" value="Unassembled WGS sequence"/>
</dbReference>
<evidence type="ECO:0000313" key="2">
    <source>
        <dbReference type="EMBL" id="CAF4419424.1"/>
    </source>
</evidence>
<comment type="caution">
    <text evidence="1">The sequence shown here is derived from an EMBL/GenBank/DDBJ whole genome shotgun (WGS) entry which is preliminary data.</text>
</comment>
<gene>
    <name evidence="1" type="ORF">GPM918_LOCUS39600</name>
    <name evidence="2" type="ORF">SRO942_LOCUS40486</name>
</gene>
<dbReference type="Gene3D" id="1.25.40.10">
    <property type="entry name" value="Tetratricopeptide repeat domain"/>
    <property type="match status" value="1"/>
</dbReference>
<reference evidence="1" key="1">
    <citation type="submission" date="2021-02" db="EMBL/GenBank/DDBJ databases">
        <authorList>
            <person name="Nowell W R."/>
        </authorList>
    </citation>
    <scope>NUCLEOTIDE SEQUENCE</scope>
</reference>
<name>A0A815XJ03_9BILA</name>
<evidence type="ECO:0000313" key="3">
    <source>
        <dbReference type="Proteomes" id="UP000663829"/>
    </source>
</evidence>
<sequence length="409" mass="48125">MLDFQQKILEIQLKSLDDNYQNLSVTYNKMSVIYYMKKDFQLALEYCTKALKIALPSLPVDHPFILKYREIFLLHSSSDDESKCGLIDTYRVLFEDNDKEHRTMQQFEHEYNSEIELFGLIPRTKIETIQLLSIEQYTQLNEKYPFSLTCPCFNISIPYEKFITQLKQRYHQLSSSKFITDEWIDYLNGIPPTKLYYRDFRRAAGHSFEFLSRSCQLSSQTISNELTKFQSRLLVTPYLLSEQTFQVQMQSLFGELQFSPRQTFIRALEFVRLTSRANGLMSTLMTNFGYLIKYLEVRRFIRTIEFVRLTSRANGLMSTLMTNFGVNFNTLESLQYNKGNCSCGYSLSQCYELSSIYKENNSIVTEIFNKSNFYIGCFIVDGLLKSTLECFYSQQCLQQIQFWMTSAMT</sequence>
<protein>
    <submittedName>
        <fullName evidence="1">Uncharacterized protein</fullName>
    </submittedName>
</protein>
<dbReference type="InterPro" id="IPR011990">
    <property type="entry name" value="TPR-like_helical_dom_sf"/>
</dbReference>
<organism evidence="1 3">
    <name type="scientific">Didymodactylos carnosus</name>
    <dbReference type="NCBI Taxonomy" id="1234261"/>
    <lineage>
        <taxon>Eukaryota</taxon>
        <taxon>Metazoa</taxon>
        <taxon>Spiralia</taxon>
        <taxon>Gnathifera</taxon>
        <taxon>Rotifera</taxon>
        <taxon>Eurotatoria</taxon>
        <taxon>Bdelloidea</taxon>
        <taxon>Philodinida</taxon>
        <taxon>Philodinidae</taxon>
        <taxon>Didymodactylos</taxon>
    </lineage>
</organism>
<dbReference type="OrthoDB" id="5986190at2759"/>
<dbReference type="Proteomes" id="UP000663829">
    <property type="component" value="Unassembled WGS sequence"/>
</dbReference>
<keyword evidence="3" id="KW-1185">Reference proteome</keyword>
<evidence type="ECO:0000313" key="1">
    <source>
        <dbReference type="EMBL" id="CAF1558127.1"/>
    </source>
</evidence>